<feature type="compositionally biased region" description="Basic residues" evidence="1">
    <location>
        <begin position="35"/>
        <end position="51"/>
    </location>
</feature>
<dbReference type="EMBL" id="HBEG01026339">
    <property type="protein sequence ID" value="CAD8362672.1"/>
    <property type="molecule type" value="Transcribed_RNA"/>
</dbReference>
<proteinExistence type="predicted"/>
<evidence type="ECO:0000256" key="1">
    <source>
        <dbReference type="SAM" id="MobiDB-lite"/>
    </source>
</evidence>
<feature type="region of interest" description="Disordered" evidence="1">
    <location>
        <begin position="1"/>
        <end position="98"/>
    </location>
</feature>
<protein>
    <submittedName>
        <fullName evidence="2">Uncharacterized protein</fullName>
    </submittedName>
</protein>
<sequence>MAPEQKAASKTRRLPCSASGGRCMGSGADSEGHPRPRGRQERRKGHFRGRLSRSMGGGGPASEERPLPSSRPPRREVMKPVPLPLDPPALGVSGTDDDDSWASSFTWRTSREIVRICFAAWNGLRAFSEDDSWASAHEWQSSRDTMRCFFSAWSVTRASIEAGKLGMLDTDVASLTGATPGIRSRDPPNSGSHRAAVVGVVSRPPLGQQRPGQELVDARKEKREPVLEVSSGFVSAVGECTSGGGEACFSRYLAADDCILGPDGGCYEVFYPRGGSGPAQERTCRGSRSRCRRGRKCSYQGAPRDTMLP</sequence>
<dbReference type="AlphaFoldDB" id="A0A7S0AGN3"/>
<name>A0A7S0AGN3_9DINO</name>
<reference evidence="2" key="1">
    <citation type="submission" date="2021-01" db="EMBL/GenBank/DDBJ databases">
        <authorList>
            <person name="Corre E."/>
            <person name="Pelletier E."/>
            <person name="Niang G."/>
            <person name="Scheremetjew M."/>
            <person name="Finn R."/>
            <person name="Kale V."/>
            <person name="Holt S."/>
            <person name="Cochrane G."/>
            <person name="Meng A."/>
            <person name="Brown T."/>
            <person name="Cohen L."/>
        </authorList>
    </citation>
    <scope>NUCLEOTIDE SEQUENCE</scope>
    <source>
        <strain evidence="2">Pbaha01</strain>
    </source>
</reference>
<evidence type="ECO:0000313" key="2">
    <source>
        <dbReference type="EMBL" id="CAD8362672.1"/>
    </source>
</evidence>
<accession>A0A7S0AGN3</accession>
<organism evidence="2">
    <name type="scientific">Pyrodinium bahamense</name>
    <dbReference type="NCBI Taxonomy" id="73915"/>
    <lineage>
        <taxon>Eukaryota</taxon>
        <taxon>Sar</taxon>
        <taxon>Alveolata</taxon>
        <taxon>Dinophyceae</taxon>
        <taxon>Gonyaulacales</taxon>
        <taxon>Pyrocystaceae</taxon>
        <taxon>Pyrodinium</taxon>
    </lineage>
</organism>
<gene>
    <name evidence="2" type="ORF">PBAH0796_LOCUS16003</name>
</gene>